<feature type="compositionally biased region" description="Basic and acidic residues" evidence="1">
    <location>
        <begin position="88"/>
        <end position="101"/>
    </location>
</feature>
<feature type="region of interest" description="Disordered" evidence="1">
    <location>
        <begin position="1"/>
        <end position="110"/>
    </location>
</feature>
<dbReference type="AlphaFoldDB" id="A0AAV9XMN6"/>
<name>A0AAV9XMN6_9PEZI</name>
<protein>
    <submittedName>
        <fullName evidence="2">Uncharacterized protein</fullName>
    </submittedName>
</protein>
<evidence type="ECO:0000313" key="2">
    <source>
        <dbReference type="EMBL" id="KAK6542817.1"/>
    </source>
</evidence>
<sequence>MKPTPLDASQRDDDQPPATRGSQTRPTSRIAGTSTSQNMARPCTIMKPVTQILSPERRRSPKHHSHPIKTTTRLTDGRCVNRFLESPESARQEEDTDRQDPQKSCLGPLFPDPQAKLAANLLEPGPSSLVTRAQTRPESTSSLTISTRGSGRAKETPLSTYIFTFFQGKEETFTSPRNIKSMRKTAPLYKTYLQRGWFCSRKLIYQESVSWDQPYDGPKRAENDDRSRASTRTGNARWVEGIVFPNIIVLEIIHCFCT</sequence>
<evidence type="ECO:0000256" key="1">
    <source>
        <dbReference type="SAM" id="MobiDB-lite"/>
    </source>
</evidence>
<feature type="compositionally biased region" description="Polar residues" evidence="1">
    <location>
        <begin position="20"/>
        <end position="39"/>
    </location>
</feature>
<comment type="caution">
    <text evidence="2">The sequence shown here is derived from an EMBL/GenBank/DDBJ whole genome shotgun (WGS) entry which is preliminary data.</text>
</comment>
<evidence type="ECO:0000313" key="3">
    <source>
        <dbReference type="Proteomes" id="UP001365542"/>
    </source>
</evidence>
<keyword evidence="3" id="KW-1185">Reference proteome</keyword>
<dbReference type="EMBL" id="JAVHJO010000002">
    <property type="protein sequence ID" value="KAK6542817.1"/>
    <property type="molecule type" value="Genomic_DNA"/>
</dbReference>
<feature type="compositionally biased region" description="Polar residues" evidence="1">
    <location>
        <begin position="128"/>
        <end position="149"/>
    </location>
</feature>
<organism evidence="2 3">
    <name type="scientific">Orbilia ellipsospora</name>
    <dbReference type="NCBI Taxonomy" id="2528407"/>
    <lineage>
        <taxon>Eukaryota</taxon>
        <taxon>Fungi</taxon>
        <taxon>Dikarya</taxon>
        <taxon>Ascomycota</taxon>
        <taxon>Pezizomycotina</taxon>
        <taxon>Orbiliomycetes</taxon>
        <taxon>Orbiliales</taxon>
        <taxon>Orbiliaceae</taxon>
        <taxon>Orbilia</taxon>
    </lineage>
</organism>
<feature type="region of interest" description="Disordered" evidence="1">
    <location>
        <begin position="126"/>
        <end position="153"/>
    </location>
</feature>
<proteinExistence type="predicted"/>
<accession>A0AAV9XMN6</accession>
<dbReference type="Proteomes" id="UP001365542">
    <property type="component" value="Unassembled WGS sequence"/>
</dbReference>
<reference evidence="2 3" key="1">
    <citation type="submission" date="2019-10" db="EMBL/GenBank/DDBJ databases">
        <authorList>
            <person name="Palmer J.M."/>
        </authorList>
    </citation>
    <scope>NUCLEOTIDE SEQUENCE [LARGE SCALE GENOMIC DNA]</scope>
    <source>
        <strain evidence="2 3">TWF694</strain>
    </source>
</reference>
<gene>
    <name evidence="2" type="ORF">TWF694_006758</name>
</gene>